<evidence type="ECO:0000256" key="1">
    <source>
        <dbReference type="ARBA" id="ARBA00004123"/>
    </source>
</evidence>
<dbReference type="InterPro" id="IPR001766">
    <property type="entry name" value="Fork_head_dom"/>
</dbReference>
<dbReference type="SUPFAM" id="SSF46785">
    <property type="entry name" value="Winged helix' DNA-binding domain"/>
    <property type="match status" value="1"/>
</dbReference>
<reference evidence="9 10" key="1">
    <citation type="submission" date="2023-11" db="EMBL/GenBank/DDBJ databases">
        <title>An acidophilic fungus is an integral part of prey digestion in a carnivorous sundew plant.</title>
        <authorList>
            <person name="Tsai I.J."/>
        </authorList>
    </citation>
    <scope>NUCLEOTIDE SEQUENCE [LARGE SCALE GENOMIC DNA]</scope>
    <source>
        <strain evidence="9">169a</strain>
    </source>
</reference>
<feature type="domain" description="Fork-head" evidence="8">
    <location>
        <begin position="227"/>
        <end position="321"/>
    </location>
</feature>
<evidence type="ECO:0000256" key="6">
    <source>
        <dbReference type="PROSITE-ProRule" id="PRU00089"/>
    </source>
</evidence>
<evidence type="ECO:0000256" key="4">
    <source>
        <dbReference type="ARBA" id="ARBA00023163"/>
    </source>
</evidence>
<evidence type="ECO:0000313" key="10">
    <source>
        <dbReference type="Proteomes" id="UP001303373"/>
    </source>
</evidence>
<feature type="compositionally biased region" description="Basic and acidic residues" evidence="7">
    <location>
        <begin position="8"/>
        <end position="18"/>
    </location>
</feature>
<evidence type="ECO:0000313" key="9">
    <source>
        <dbReference type="EMBL" id="WPH01674.1"/>
    </source>
</evidence>
<feature type="compositionally biased region" description="Polar residues" evidence="7">
    <location>
        <begin position="489"/>
        <end position="498"/>
    </location>
</feature>
<dbReference type="SMART" id="SM00339">
    <property type="entry name" value="FH"/>
    <property type="match status" value="1"/>
</dbReference>
<dbReference type="Gene3D" id="1.10.10.10">
    <property type="entry name" value="Winged helix-like DNA-binding domain superfamily/Winged helix DNA-binding domain"/>
    <property type="match status" value="1"/>
</dbReference>
<evidence type="ECO:0000256" key="5">
    <source>
        <dbReference type="ARBA" id="ARBA00023242"/>
    </source>
</evidence>
<dbReference type="GO" id="GO:0000981">
    <property type="term" value="F:DNA-binding transcription factor activity, RNA polymerase II-specific"/>
    <property type="evidence" value="ECO:0007669"/>
    <property type="project" value="TreeGrafter"/>
</dbReference>
<feature type="region of interest" description="Disordered" evidence="7">
    <location>
        <begin position="1"/>
        <end position="21"/>
    </location>
</feature>
<dbReference type="GO" id="GO:0005634">
    <property type="term" value="C:nucleus"/>
    <property type="evidence" value="ECO:0007669"/>
    <property type="project" value="UniProtKB-SubCell"/>
</dbReference>
<dbReference type="PROSITE" id="PS00658">
    <property type="entry name" value="FORK_HEAD_2"/>
    <property type="match status" value="1"/>
</dbReference>
<evidence type="ECO:0000256" key="7">
    <source>
        <dbReference type="SAM" id="MobiDB-lite"/>
    </source>
</evidence>
<dbReference type="GO" id="GO:0000978">
    <property type="term" value="F:RNA polymerase II cis-regulatory region sequence-specific DNA binding"/>
    <property type="evidence" value="ECO:0007669"/>
    <property type="project" value="TreeGrafter"/>
</dbReference>
<evidence type="ECO:0000256" key="3">
    <source>
        <dbReference type="ARBA" id="ARBA00023125"/>
    </source>
</evidence>
<dbReference type="PANTHER" id="PTHR45881:SF5">
    <property type="entry name" value="FORK-HEAD DOMAIN-CONTAINING PROTEIN"/>
    <property type="match status" value="1"/>
</dbReference>
<evidence type="ECO:0000259" key="8">
    <source>
        <dbReference type="PROSITE" id="PS50039"/>
    </source>
</evidence>
<gene>
    <name evidence="9" type="ORF">R9X50_00452500</name>
</gene>
<dbReference type="InterPro" id="IPR030456">
    <property type="entry name" value="TF_fork_head_CS_2"/>
</dbReference>
<dbReference type="InterPro" id="IPR036388">
    <property type="entry name" value="WH-like_DNA-bd_sf"/>
</dbReference>
<sequence length="505" mass="56769">MSTGGTKLEQRSAPDEHMSMASTPRDCVVAQPAHTLHDLPHQRKTLSFSLPSDWQANIEDLEQKTETVFPNLDLFGQSVVSPAMFPRQSIEFNSDMAHLQQSQSMDNISSNQLDQDCMESWPQPSNMLTSAYPPIPQVECAWGLPQSFNEPMALTGLPMDVNGFIDLGNSYNTSSPMQFVPDRHTRHNSPFTQESVGCIWRFPDTGRMTVDSTSDELTEGESSDPCYAQLLYKCLKEAQDNTLSLRELYEWVSLHSQKAKDPKSRGWQNSVRHNLSMNAAFERVHAGGGAVGTKKGSLWRLTETALRDGVISTTRYRKDPKRKTDRRGTPAVKRQISGAKGGQATRNATRRQQQALHQARSYPSMSNQHYEQRPILRQYDSPYFSPTPFQFQHNSPQPVFMTQQQPASPYFVHFEERSSMPPSSDPGQSPQLFQSSFETQMKPIPVFTEFQNGYIDFMNCGFPGSQDVMAPDTPSLATEASFMTDDGSRSLTSPTSVSREAPRFH</sequence>
<dbReference type="EMBL" id="CP138585">
    <property type="protein sequence ID" value="WPH01674.1"/>
    <property type="molecule type" value="Genomic_DNA"/>
</dbReference>
<name>A0AAQ3M5I6_9PEZI</name>
<proteinExistence type="predicted"/>
<feature type="compositionally biased region" description="Low complexity" evidence="7">
    <location>
        <begin position="343"/>
        <end position="355"/>
    </location>
</feature>
<feature type="DNA-binding region" description="Fork-head" evidence="6">
    <location>
        <begin position="227"/>
        <end position="321"/>
    </location>
</feature>
<keyword evidence="10" id="KW-1185">Reference proteome</keyword>
<comment type="subcellular location">
    <subcellularLocation>
        <location evidence="1 6">Nucleus</location>
    </subcellularLocation>
</comment>
<protein>
    <recommendedName>
        <fullName evidence="8">Fork-head domain-containing protein</fullName>
    </recommendedName>
</protein>
<feature type="region of interest" description="Disordered" evidence="7">
    <location>
        <begin position="316"/>
        <end position="369"/>
    </location>
</feature>
<dbReference type="PROSITE" id="PS50039">
    <property type="entry name" value="FORK_HEAD_3"/>
    <property type="match status" value="1"/>
</dbReference>
<evidence type="ECO:0000256" key="2">
    <source>
        <dbReference type="ARBA" id="ARBA00023015"/>
    </source>
</evidence>
<keyword evidence="3 6" id="KW-0238">DNA-binding</keyword>
<dbReference type="Proteomes" id="UP001303373">
    <property type="component" value="Chromosome 6"/>
</dbReference>
<dbReference type="PANTHER" id="PTHR45881">
    <property type="entry name" value="CHECKPOINT SUPPRESSOR 1-LIKE, ISOFORM A-RELATED"/>
    <property type="match status" value="1"/>
</dbReference>
<dbReference type="AlphaFoldDB" id="A0AAQ3M5I6"/>
<dbReference type="Pfam" id="PF00250">
    <property type="entry name" value="Forkhead"/>
    <property type="match status" value="1"/>
</dbReference>
<feature type="region of interest" description="Disordered" evidence="7">
    <location>
        <begin position="470"/>
        <end position="505"/>
    </location>
</feature>
<keyword evidence="4" id="KW-0804">Transcription</keyword>
<keyword evidence="5 6" id="KW-0539">Nucleus</keyword>
<organism evidence="9 10">
    <name type="scientific">Acrodontium crateriforme</name>
    <dbReference type="NCBI Taxonomy" id="150365"/>
    <lineage>
        <taxon>Eukaryota</taxon>
        <taxon>Fungi</taxon>
        <taxon>Dikarya</taxon>
        <taxon>Ascomycota</taxon>
        <taxon>Pezizomycotina</taxon>
        <taxon>Dothideomycetes</taxon>
        <taxon>Dothideomycetidae</taxon>
        <taxon>Mycosphaerellales</taxon>
        <taxon>Teratosphaeriaceae</taxon>
        <taxon>Acrodontium</taxon>
    </lineage>
</organism>
<accession>A0AAQ3M5I6</accession>
<keyword evidence="2" id="KW-0805">Transcription regulation</keyword>
<dbReference type="InterPro" id="IPR036390">
    <property type="entry name" value="WH_DNA-bd_sf"/>
</dbReference>